<accession>A0ABN9QTD8</accession>
<dbReference type="EMBL" id="CAUYUJ010004180">
    <property type="protein sequence ID" value="CAK0808467.1"/>
    <property type="molecule type" value="Genomic_DNA"/>
</dbReference>
<evidence type="ECO:0000313" key="2">
    <source>
        <dbReference type="EMBL" id="CAK0808467.1"/>
    </source>
</evidence>
<feature type="compositionally biased region" description="Polar residues" evidence="1">
    <location>
        <begin position="1"/>
        <end position="15"/>
    </location>
</feature>
<evidence type="ECO:0000313" key="3">
    <source>
        <dbReference type="Proteomes" id="UP001189429"/>
    </source>
</evidence>
<proteinExistence type="predicted"/>
<feature type="region of interest" description="Disordered" evidence="1">
    <location>
        <begin position="1"/>
        <end position="29"/>
    </location>
</feature>
<gene>
    <name evidence="2" type="ORF">PCOR1329_LOCUS14058</name>
</gene>
<sequence>MTSTGPACSRTQPTSAPLRAGAGTSPRMTSWEAQYWRKMVCNEGDGTGMLGDSGKVRGPRAVRPAEGEGRTRRGHQRHGGGPGKAAGRSAPSARQQGAAPRETAEGAAKSHGVLPRLMQLGTGPGTRSAPLLVGRVAAPGASVEESDAGAARVNCG</sequence>
<comment type="caution">
    <text evidence="2">The sequence shown here is derived from an EMBL/GenBank/DDBJ whole genome shotgun (WGS) entry which is preliminary data.</text>
</comment>
<evidence type="ECO:0000256" key="1">
    <source>
        <dbReference type="SAM" id="MobiDB-lite"/>
    </source>
</evidence>
<reference evidence="2" key="1">
    <citation type="submission" date="2023-10" db="EMBL/GenBank/DDBJ databases">
        <authorList>
            <person name="Chen Y."/>
            <person name="Shah S."/>
            <person name="Dougan E. K."/>
            <person name="Thang M."/>
            <person name="Chan C."/>
        </authorList>
    </citation>
    <scope>NUCLEOTIDE SEQUENCE [LARGE SCALE GENOMIC DNA]</scope>
</reference>
<keyword evidence="3" id="KW-1185">Reference proteome</keyword>
<organism evidence="2 3">
    <name type="scientific">Prorocentrum cordatum</name>
    <dbReference type="NCBI Taxonomy" id="2364126"/>
    <lineage>
        <taxon>Eukaryota</taxon>
        <taxon>Sar</taxon>
        <taxon>Alveolata</taxon>
        <taxon>Dinophyceae</taxon>
        <taxon>Prorocentrales</taxon>
        <taxon>Prorocentraceae</taxon>
        <taxon>Prorocentrum</taxon>
    </lineage>
</organism>
<protein>
    <submittedName>
        <fullName evidence="2">Uncharacterized protein</fullName>
    </submittedName>
</protein>
<dbReference type="Proteomes" id="UP001189429">
    <property type="component" value="Unassembled WGS sequence"/>
</dbReference>
<name>A0ABN9QTD8_9DINO</name>
<feature type="region of interest" description="Disordered" evidence="1">
    <location>
        <begin position="46"/>
        <end position="127"/>
    </location>
</feature>